<evidence type="ECO:0000313" key="7">
    <source>
        <dbReference type="EMBL" id="OSX71449.1"/>
    </source>
</evidence>
<dbReference type="CDD" id="cd06257">
    <property type="entry name" value="DnaJ"/>
    <property type="match status" value="1"/>
</dbReference>
<dbReference type="Gene3D" id="1.25.40.10">
    <property type="entry name" value="Tetratricopeptide repeat domain"/>
    <property type="match status" value="1"/>
</dbReference>
<keyword evidence="5" id="KW-0812">Transmembrane</keyword>
<feature type="domain" description="J" evidence="6">
    <location>
        <begin position="355"/>
        <end position="419"/>
    </location>
</feature>
<evidence type="ECO:0000256" key="3">
    <source>
        <dbReference type="PROSITE-ProRule" id="PRU00339"/>
    </source>
</evidence>
<gene>
    <name evidence="7" type="ORF">BU14_0532s0010</name>
</gene>
<evidence type="ECO:0000256" key="1">
    <source>
        <dbReference type="ARBA" id="ARBA00022737"/>
    </source>
</evidence>
<evidence type="ECO:0000259" key="6">
    <source>
        <dbReference type="PROSITE" id="PS50076"/>
    </source>
</evidence>
<sequence length="533" mass="54707">MPPQAPPVPPIPAPPVVVVPPPPVAPAPGAPPAAATAATVDATPATAASASPPSGEEPEGNSTAEACKAEGNEHFKAGRYEQAVSLYTEAIGHDPTNAALFSNRAAAHTKLELFDKAVRDADMAVALNPMWGKGWWRKGTAQLEAGSYAAAFATFTAGLDKCPGDGNLLKGKRAARARVAAYNSAKGPGAAQAAAAGDAVPDGRTPASIGASGFNPTSSLSGMPSATAGSWAGGMPPGVLDSIPSTASVGVDSGNVRPPPVAGVPIPMGGAPGYGAAGVTGAALRAGAAPANSAADGTAAAGAAPTAATPAAAPPASAAGGAPAAAAAAEEAKAAEPAFPGTPEEEVARIQAAANYYVVLHASPSTSDAQLKKNYYTLARLLHPDKCNVPGADDAMKEVSLAYDTLSSPIKRPLYDQYMTERKPPPGADGEAGEQTYAEWEARQEPVQLPGWLVWLLSMRGVNWVVTGILFILLLPLVLLVLLVFLILYLLCWPYRWVLKHCFPEKFAQMRADAERNEARREEMEQDERYAHV</sequence>
<feature type="compositionally biased region" description="Pro residues" evidence="4">
    <location>
        <begin position="1"/>
        <end position="31"/>
    </location>
</feature>
<dbReference type="PANTHER" id="PTHR22904">
    <property type="entry name" value="TPR REPEAT CONTAINING PROTEIN"/>
    <property type="match status" value="1"/>
</dbReference>
<feature type="transmembrane region" description="Helical" evidence="5">
    <location>
        <begin position="464"/>
        <end position="491"/>
    </location>
</feature>
<keyword evidence="1" id="KW-0677">Repeat</keyword>
<dbReference type="SMART" id="SM00271">
    <property type="entry name" value="DnaJ"/>
    <property type="match status" value="1"/>
</dbReference>
<evidence type="ECO:0000313" key="8">
    <source>
        <dbReference type="Proteomes" id="UP000218209"/>
    </source>
</evidence>
<dbReference type="PANTHER" id="PTHR22904:SF523">
    <property type="entry name" value="STRESS-INDUCED-PHOSPHOPROTEIN 1"/>
    <property type="match status" value="1"/>
</dbReference>
<proteinExistence type="predicted"/>
<dbReference type="InterPro" id="IPR001623">
    <property type="entry name" value="DnaJ_domain"/>
</dbReference>
<reference evidence="7 8" key="1">
    <citation type="submission" date="2017-03" db="EMBL/GenBank/DDBJ databases">
        <title>WGS assembly of Porphyra umbilicalis.</title>
        <authorList>
            <person name="Brawley S.H."/>
            <person name="Blouin N.A."/>
            <person name="Ficko-Blean E."/>
            <person name="Wheeler G.L."/>
            <person name="Lohr M."/>
            <person name="Goodson H.V."/>
            <person name="Jenkins J.W."/>
            <person name="Blaby-Haas C.E."/>
            <person name="Helliwell K.E."/>
            <person name="Chan C."/>
            <person name="Marriage T."/>
            <person name="Bhattacharya D."/>
            <person name="Klein A.S."/>
            <person name="Badis Y."/>
            <person name="Brodie J."/>
            <person name="Cao Y."/>
            <person name="Collen J."/>
            <person name="Dittami S.M."/>
            <person name="Gachon C.M."/>
            <person name="Green B.R."/>
            <person name="Karpowicz S."/>
            <person name="Kim J.W."/>
            <person name="Kudahl U."/>
            <person name="Lin S."/>
            <person name="Michel G."/>
            <person name="Mittag M."/>
            <person name="Olson B.J."/>
            <person name="Pangilinan J."/>
            <person name="Peng Y."/>
            <person name="Qiu H."/>
            <person name="Shu S."/>
            <person name="Singer J.T."/>
            <person name="Smith A.G."/>
            <person name="Sprecher B.N."/>
            <person name="Wagner V."/>
            <person name="Wang W."/>
            <person name="Wang Z.-Y."/>
            <person name="Yan J."/>
            <person name="Yarish C."/>
            <person name="Zoeuner-Riek S."/>
            <person name="Zhuang Y."/>
            <person name="Zou Y."/>
            <person name="Lindquist E.A."/>
            <person name="Grimwood J."/>
            <person name="Barry K."/>
            <person name="Rokhsar D.S."/>
            <person name="Schmutz J."/>
            <person name="Stiller J.W."/>
            <person name="Grossman A.R."/>
            <person name="Prochnik S.E."/>
        </authorList>
    </citation>
    <scope>NUCLEOTIDE SEQUENCE [LARGE SCALE GENOMIC DNA]</scope>
    <source>
        <strain evidence="7">4086291</strain>
    </source>
</reference>
<dbReference type="SMART" id="SM00028">
    <property type="entry name" value="TPR"/>
    <property type="match status" value="3"/>
</dbReference>
<dbReference type="Proteomes" id="UP000218209">
    <property type="component" value="Unassembled WGS sequence"/>
</dbReference>
<dbReference type="GO" id="GO:0051879">
    <property type="term" value="F:Hsp90 protein binding"/>
    <property type="evidence" value="ECO:0007669"/>
    <property type="project" value="TreeGrafter"/>
</dbReference>
<name>A0A1X6NS47_PORUM</name>
<dbReference type="AlphaFoldDB" id="A0A1X6NS47"/>
<keyword evidence="5" id="KW-1133">Transmembrane helix</keyword>
<feature type="repeat" description="TPR" evidence="3">
    <location>
        <begin position="64"/>
        <end position="97"/>
    </location>
</feature>
<keyword evidence="5" id="KW-0472">Membrane</keyword>
<evidence type="ECO:0000256" key="5">
    <source>
        <dbReference type="SAM" id="Phobius"/>
    </source>
</evidence>
<evidence type="ECO:0000256" key="2">
    <source>
        <dbReference type="ARBA" id="ARBA00022803"/>
    </source>
</evidence>
<keyword evidence="2 3" id="KW-0802">TPR repeat</keyword>
<dbReference type="InterPro" id="IPR019734">
    <property type="entry name" value="TPR_rpt"/>
</dbReference>
<feature type="region of interest" description="Disordered" evidence="4">
    <location>
        <begin position="1"/>
        <end position="64"/>
    </location>
</feature>
<dbReference type="InterPro" id="IPR011990">
    <property type="entry name" value="TPR-like_helical_dom_sf"/>
</dbReference>
<protein>
    <recommendedName>
        <fullName evidence="6">J domain-containing protein</fullName>
    </recommendedName>
</protein>
<dbReference type="SUPFAM" id="SSF48452">
    <property type="entry name" value="TPR-like"/>
    <property type="match status" value="1"/>
</dbReference>
<dbReference type="SUPFAM" id="SSF46565">
    <property type="entry name" value="Chaperone J-domain"/>
    <property type="match status" value="1"/>
</dbReference>
<dbReference type="PRINTS" id="PR00625">
    <property type="entry name" value="JDOMAIN"/>
</dbReference>
<feature type="compositionally biased region" description="Low complexity" evidence="4">
    <location>
        <begin position="32"/>
        <end position="54"/>
    </location>
</feature>
<dbReference type="OrthoDB" id="4373at2759"/>
<dbReference type="Pfam" id="PF00226">
    <property type="entry name" value="DnaJ"/>
    <property type="match status" value="1"/>
</dbReference>
<dbReference type="Gene3D" id="1.10.287.110">
    <property type="entry name" value="DnaJ domain"/>
    <property type="match status" value="1"/>
</dbReference>
<dbReference type="PROSITE" id="PS50076">
    <property type="entry name" value="DNAJ_2"/>
    <property type="match status" value="1"/>
</dbReference>
<dbReference type="EMBL" id="KV919133">
    <property type="protein sequence ID" value="OSX71449.1"/>
    <property type="molecule type" value="Genomic_DNA"/>
</dbReference>
<dbReference type="PROSITE" id="PS50005">
    <property type="entry name" value="TPR"/>
    <property type="match status" value="1"/>
</dbReference>
<keyword evidence="8" id="KW-1185">Reference proteome</keyword>
<organism evidence="7 8">
    <name type="scientific">Porphyra umbilicalis</name>
    <name type="common">Purple laver</name>
    <name type="synonym">Red alga</name>
    <dbReference type="NCBI Taxonomy" id="2786"/>
    <lineage>
        <taxon>Eukaryota</taxon>
        <taxon>Rhodophyta</taxon>
        <taxon>Bangiophyceae</taxon>
        <taxon>Bangiales</taxon>
        <taxon>Bangiaceae</taxon>
        <taxon>Porphyra</taxon>
    </lineage>
</organism>
<accession>A0A1X6NS47</accession>
<dbReference type="InterPro" id="IPR036869">
    <property type="entry name" value="J_dom_sf"/>
</dbReference>
<evidence type="ECO:0000256" key="4">
    <source>
        <dbReference type="SAM" id="MobiDB-lite"/>
    </source>
</evidence>
<dbReference type="Pfam" id="PF13414">
    <property type="entry name" value="TPR_11"/>
    <property type="match status" value="1"/>
</dbReference>